<feature type="signal peptide" evidence="3">
    <location>
        <begin position="1"/>
        <end position="22"/>
    </location>
</feature>
<organism evidence="4 5">
    <name type="scientific">Prorocentrum cordatum</name>
    <dbReference type="NCBI Taxonomy" id="2364126"/>
    <lineage>
        <taxon>Eukaryota</taxon>
        <taxon>Sar</taxon>
        <taxon>Alveolata</taxon>
        <taxon>Dinophyceae</taxon>
        <taxon>Prorocentrales</taxon>
        <taxon>Prorocentraceae</taxon>
        <taxon>Prorocentrum</taxon>
    </lineage>
</organism>
<sequence length="213" mass="22623">MATDARRLAAAVVLTSLQLAMAESNDVNDFFADAQDPDKWTWKHFVVAGALAAFVVCCLPTLICMCLGKLLCEAIELIVCCPCNTIKCLCCGGSKSRGLELESSDEDSEDEDIQEEQLVNRGLKNLGPTRWADRPGPASRLGRGRSRAAGGLGAAPPAAESGAAAADDAPPPPADVPQHYAHQQAAAVQHMRAAQAPAYHYGYPGQQQVMYAR</sequence>
<comment type="caution">
    <text evidence="4">The sequence shown here is derived from an EMBL/GenBank/DDBJ whole genome shotgun (WGS) entry which is preliminary data.</text>
</comment>
<dbReference type="EMBL" id="CAUYUJ010004658">
    <property type="protein sequence ID" value="CAK0810444.1"/>
    <property type="molecule type" value="Genomic_DNA"/>
</dbReference>
<keyword evidence="2" id="KW-1133">Transmembrane helix</keyword>
<keyword evidence="5" id="KW-1185">Reference proteome</keyword>
<feature type="chain" id="PRO_5046963756" evidence="3">
    <location>
        <begin position="23"/>
        <end position="213"/>
    </location>
</feature>
<evidence type="ECO:0000313" key="5">
    <source>
        <dbReference type="Proteomes" id="UP001189429"/>
    </source>
</evidence>
<evidence type="ECO:0000256" key="3">
    <source>
        <dbReference type="SAM" id="SignalP"/>
    </source>
</evidence>
<gene>
    <name evidence="4" type="ORF">PCOR1329_LOCUS15407</name>
</gene>
<keyword evidence="2" id="KW-0472">Membrane</keyword>
<proteinExistence type="predicted"/>
<reference evidence="4" key="1">
    <citation type="submission" date="2023-10" db="EMBL/GenBank/DDBJ databases">
        <authorList>
            <person name="Chen Y."/>
            <person name="Shah S."/>
            <person name="Dougan E. K."/>
            <person name="Thang M."/>
            <person name="Chan C."/>
        </authorList>
    </citation>
    <scope>NUCLEOTIDE SEQUENCE [LARGE SCALE GENOMIC DNA]</scope>
</reference>
<feature type="region of interest" description="Disordered" evidence="1">
    <location>
        <begin position="124"/>
        <end position="181"/>
    </location>
</feature>
<name>A0ABN9QVT8_9DINO</name>
<feature type="compositionally biased region" description="Low complexity" evidence="1">
    <location>
        <begin position="154"/>
        <end position="168"/>
    </location>
</feature>
<accession>A0ABN9QVT8</accession>
<keyword evidence="3" id="KW-0732">Signal</keyword>
<evidence type="ECO:0000256" key="1">
    <source>
        <dbReference type="SAM" id="MobiDB-lite"/>
    </source>
</evidence>
<feature type="transmembrane region" description="Helical" evidence="2">
    <location>
        <begin position="46"/>
        <end position="68"/>
    </location>
</feature>
<protein>
    <submittedName>
        <fullName evidence="4">Uncharacterized protein</fullName>
    </submittedName>
</protein>
<evidence type="ECO:0000256" key="2">
    <source>
        <dbReference type="SAM" id="Phobius"/>
    </source>
</evidence>
<evidence type="ECO:0000313" key="4">
    <source>
        <dbReference type="EMBL" id="CAK0810444.1"/>
    </source>
</evidence>
<keyword evidence="2" id="KW-0812">Transmembrane</keyword>
<dbReference type="Proteomes" id="UP001189429">
    <property type="component" value="Unassembled WGS sequence"/>
</dbReference>